<comment type="subcellular location">
    <subcellularLocation>
        <location evidence="1">Membrane</location>
        <topology evidence="1">Multi-pass membrane protein</topology>
    </subcellularLocation>
</comment>
<reference evidence="9 10" key="1">
    <citation type="submission" date="2018-11" db="EMBL/GenBank/DDBJ databases">
        <title>Genomes From Bacteria Associated with the Canine Oral Cavity: a Test Case for Automated Genome-Based Taxonomic Assignment.</title>
        <authorList>
            <person name="Coil D.A."/>
            <person name="Jospin G."/>
            <person name="Darling A.E."/>
            <person name="Wallis C."/>
            <person name="Davis I.J."/>
            <person name="Harris S."/>
            <person name="Eisen J.A."/>
            <person name="Holcombe L.J."/>
            <person name="O'Flynn C."/>
        </authorList>
    </citation>
    <scope>NUCLEOTIDE SEQUENCE [LARGE SCALE GENOMIC DNA]</scope>
    <source>
        <strain evidence="9 10">COT-280</strain>
    </source>
</reference>
<keyword evidence="5 7" id="KW-1133">Transmembrane helix</keyword>
<comment type="caution">
    <text evidence="9">The sequence shown here is derived from an EMBL/GenBank/DDBJ whole genome shotgun (WGS) entry which is preliminary data.</text>
</comment>
<evidence type="ECO:0000256" key="6">
    <source>
        <dbReference type="ARBA" id="ARBA00023136"/>
    </source>
</evidence>
<feature type="transmembrane region" description="Helical" evidence="7">
    <location>
        <begin position="206"/>
        <end position="223"/>
    </location>
</feature>
<dbReference type="PANTHER" id="PTHR43731">
    <property type="entry name" value="RHOMBOID PROTEASE"/>
    <property type="match status" value="1"/>
</dbReference>
<evidence type="ECO:0000256" key="4">
    <source>
        <dbReference type="ARBA" id="ARBA00022801"/>
    </source>
</evidence>
<dbReference type="GO" id="GO:0006508">
    <property type="term" value="P:proteolysis"/>
    <property type="evidence" value="ECO:0007669"/>
    <property type="project" value="UniProtKB-KW"/>
</dbReference>
<accession>A0A3P2A804</accession>
<dbReference type="Proteomes" id="UP000269923">
    <property type="component" value="Unassembled WGS sequence"/>
</dbReference>
<dbReference type="PROSITE" id="PS51257">
    <property type="entry name" value="PROKAR_LIPOPROTEIN"/>
    <property type="match status" value="1"/>
</dbReference>
<name>A0A3P2A804_9NEIS</name>
<dbReference type="GO" id="GO:0016020">
    <property type="term" value="C:membrane"/>
    <property type="evidence" value="ECO:0007669"/>
    <property type="project" value="UniProtKB-SubCell"/>
</dbReference>
<dbReference type="GO" id="GO:0004252">
    <property type="term" value="F:serine-type endopeptidase activity"/>
    <property type="evidence" value="ECO:0007669"/>
    <property type="project" value="InterPro"/>
</dbReference>
<dbReference type="InterPro" id="IPR022764">
    <property type="entry name" value="Peptidase_S54_rhomboid_dom"/>
</dbReference>
<feature type="transmembrane region" description="Helical" evidence="7">
    <location>
        <begin position="180"/>
        <end position="200"/>
    </location>
</feature>
<feature type="transmembrane region" description="Helical" evidence="7">
    <location>
        <begin position="56"/>
        <end position="74"/>
    </location>
</feature>
<comment type="similarity">
    <text evidence="2">Belongs to the peptidase S54 family.</text>
</comment>
<evidence type="ECO:0000256" key="2">
    <source>
        <dbReference type="ARBA" id="ARBA00009045"/>
    </source>
</evidence>
<keyword evidence="10" id="KW-1185">Reference proteome</keyword>
<dbReference type="Pfam" id="PF01694">
    <property type="entry name" value="Rhomboid"/>
    <property type="match status" value="1"/>
</dbReference>
<keyword evidence="9" id="KW-0645">Protease</keyword>
<dbReference type="InterPro" id="IPR050925">
    <property type="entry name" value="Rhomboid_protease_S54"/>
</dbReference>
<feature type="transmembrane region" description="Helical" evidence="7">
    <location>
        <begin position="143"/>
        <end position="160"/>
    </location>
</feature>
<evidence type="ECO:0000256" key="7">
    <source>
        <dbReference type="SAM" id="Phobius"/>
    </source>
</evidence>
<dbReference type="SUPFAM" id="SSF144091">
    <property type="entry name" value="Rhomboid-like"/>
    <property type="match status" value="1"/>
</dbReference>
<proteinExistence type="inferred from homology"/>
<gene>
    <name evidence="9" type="ORF">EII21_00935</name>
</gene>
<dbReference type="EMBL" id="RQYC01000001">
    <property type="protein sequence ID" value="RRD91622.1"/>
    <property type="molecule type" value="Genomic_DNA"/>
</dbReference>
<evidence type="ECO:0000256" key="3">
    <source>
        <dbReference type="ARBA" id="ARBA00022692"/>
    </source>
</evidence>
<dbReference type="InterPro" id="IPR035952">
    <property type="entry name" value="Rhomboid-like_sf"/>
</dbReference>
<sequence length="236" mass="26891">MIKRYFIHALIALNVLMFVGCQVMPELAGLLAHYQPQHPHYRHWQWLSSLFLHKDIMHLLMNMYALWLFGTPLLQTWGTRRFALLYFGSGLTGSLLDTAWHSWQIEQTLHTLANGASRQWVWQQLEAGTVQAPMAFWQALNSHSIGASGAVFGLLAAFSLRFADVRLSLFLIPVSFRAKYFAMALVGYEIFAQISGISVFGANINHLAHIGGALLGWALAAWWKMRPRRRLRMVKP</sequence>
<dbReference type="Gene3D" id="1.20.1540.10">
    <property type="entry name" value="Rhomboid-like"/>
    <property type="match status" value="1"/>
</dbReference>
<dbReference type="OrthoDB" id="9778341at2"/>
<protein>
    <submittedName>
        <fullName evidence="9">Rhomboid family intramembrane serine protease</fullName>
    </submittedName>
</protein>
<dbReference type="AlphaFoldDB" id="A0A3P2A804"/>
<dbReference type="RefSeq" id="WP_124793814.1">
    <property type="nucleotide sequence ID" value="NZ_RQYC01000001.1"/>
</dbReference>
<evidence type="ECO:0000313" key="10">
    <source>
        <dbReference type="Proteomes" id="UP000269923"/>
    </source>
</evidence>
<keyword evidence="4" id="KW-0378">Hydrolase</keyword>
<evidence type="ECO:0000256" key="5">
    <source>
        <dbReference type="ARBA" id="ARBA00022989"/>
    </source>
</evidence>
<organism evidence="9 10">
    <name type="scientific">Conchiformibius steedae</name>
    <dbReference type="NCBI Taxonomy" id="153493"/>
    <lineage>
        <taxon>Bacteria</taxon>
        <taxon>Pseudomonadati</taxon>
        <taxon>Pseudomonadota</taxon>
        <taxon>Betaproteobacteria</taxon>
        <taxon>Neisseriales</taxon>
        <taxon>Neisseriaceae</taxon>
        <taxon>Conchiformibius</taxon>
    </lineage>
</organism>
<evidence type="ECO:0000259" key="8">
    <source>
        <dbReference type="Pfam" id="PF01694"/>
    </source>
</evidence>
<keyword evidence="6 7" id="KW-0472">Membrane</keyword>
<dbReference type="PANTHER" id="PTHR43731:SF14">
    <property type="entry name" value="PRESENILIN-ASSOCIATED RHOMBOID-LIKE PROTEIN, MITOCHONDRIAL"/>
    <property type="match status" value="1"/>
</dbReference>
<dbReference type="STRING" id="1121352.GCA_000620925_00482"/>
<keyword evidence="3 7" id="KW-0812">Transmembrane</keyword>
<evidence type="ECO:0000313" key="9">
    <source>
        <dbReference type="EMBL" id="RRD91622.1"/>
    </source>
</evidence>
<feature type="transmembrane region" description="Helical" evidence="7">
    <location>
        <begin position="83"/>
        <end position="103"/>
    </location>
</feature>
<evidence type="ECO:0000256" key="1">
    <source>
        <dbReference type="ARBA" id="ARBA00004141"/>
    </source>
</evidence>
<feature type="domain" description="Peptidase S54 rhomboid" evidence="8">
    <location>
        <begin position="43"/>
        <end position="221"/>
    </location>
</feature>